<dbReference type="EMBL" id="ABCB02000004">
    <property type="protein sequence ID" value="EDO63181.1"/>
    <property type="molecule type" value="Genomic_DNA"/>
</dbReference>
<evidence type="ECO:0000256" key="4">
    <source>
        <dbReference type="ARBA" id="ARBA00022475"/>
    </source>
</evidence>
<evidence type="ECO:0000256" key="2">
    <source>
        <dbReference type="ARBA" id="ARBA00007935"/>
    </source>
</evidence>
<dbReference type="FunFam" id="1.10.3470.10:FF:000001">
    <property type="entry name" value="Vitamin B12 ABC transporter permease BtuC"/>
    <property type="match status" value="1"/>
</dbReference>
<dbReference type="PANTHER" id="PTHR30472">
    <property type="entry name" value="FERRIC ENTEROBACTIN TRANSPORT SYSTEM PERMEASE PROTEIN"/>
    <property type="match status" value="1"/>
</dbReference>
<evidence type="ECO:0000256" key="8">
    <source>
        <dbReference type="SAM" id="Phobius"/>
    </source>
</evidence>
<evidence type="ECO:0000256" key="3">
    <source>
        <dbReference type="ARBA" id="ARBA00022448"/>
    </source>
</evidence>
<keyword evidence="3" id="KW-0813">Transport</keyword>
<keyword evidence="12" id="KW-1185">Reference proteome</keyword>
<feature type="transmembrane region" description="Helical" evidence="8">
    <location>
        <begin position="157"/>
        <end position="177"/>
    </location>
</feature>
<gene>
    <name evidence="10" type="ORF">CH238_14585</name>
    <name evidence="9" type="ORF">CLOLEP_00035</name>
</gene>
<evidence type="ECO:0000313" key="10">
    <source>
        <dbReference type="EMBL" id="PEQ23286.1"/>
    </source>
</evidence>
<keyword evidence="6 8" id="KW-1133">Transmembrane helix</keyword>
<feature type="transmembrane region" description="Helical" evidence="8">
    <location>
        <begin position="316"/>
        <end position="333"/>
    </location>
</feature>
<evidence type="ECO:0000256" key="6">
    <source>
        <dbReference type="ARBA" id="ARBA00022989"/>
    </source>
</evidence>
<protein>
    <submittedName>
        <fullName evidence="10">Iron ABC transporter permease</fullName>
    </submittedName>
    <submittedName>
        <fullName evidence="9">Iron chelate uptake ABC transporter, FeCT family, permease protein</fullName>
    </submittedName>
</protein>
<dbReference type="EMBL" id="NOXF01000021">
    <property type="protein sequence ID" value="PEQ23286.1"/>
    <property type="molecule type" value="Genomic_DNA"/>
</dbReference>
<evidence type="ECO:0000313" key="9">
    <source>
        <dbReference type="EMBL" id="EDO63181.1"/>
    </source>
</evidence>
<evidence type="ECO:0000256" key="7">
    <source>
        <dbReference type="ARBA" id="ARBA00023136"/>
    </source>
</evidence>
<organism evidence="9 11">
    <name type="scientific">[Clostridium] leptum DSM 753</name>
    <dbReference type="NCBI Taxonomy" id="428125"/>
    <lineage>
        <taxon>Bacteria</taxon>
        <taxon>Bacillati</taxon>
        <taxon>Bacillota</taxon>
        <taxon>Clostridia</taxon>
        <taxon>Eubacteriales</taxon>
        <taxon>Oscillospiraceae</taxon>
        <taxon>Oscillospiraceae incertae sedis</taxon>
    </lineage>
</organism>
<dbReference type="Gene3D" id="1.10.3470.10">
    <property type="entry name" value="ABC transporter involved in vitamin B12 uptake, BtuC"/>
    <property type="match status" value="1"/>
</dbReference>
<proteinExistence type="inferred from homology"/>
<evidence type="ECO:0000313" key="12">
    <source>
        <dbReference type="Proteomes" id="UP000220611"/>
    </source>
</evidence>
<evidence type="ECO:0000256" key="1">
    <source>
        <dbReference type="ARBA" id="ARBA00004651"/>
    </source>
</evidence>
<dbReference type="CDD" id="cd06550">
    <property type="entry name" value="TM_ABC_iron-siderophores_like"/>
    <property type="match status" value="1"/>
</dbReference>
<dbReference type="Pfam" id="PF01032">
    <property type="entry name" value="FecCD"/>
    <property type="match status" value="1"/>
</dbReference>
<reference evidence="9 11" key="2">
    <citation type="submission" date="2007-08" db="EMBL/GenBank/DDBJ databases">
        <authorList>
            <person name="Fulton L."/>
            <person name="Clifton S."/>
            <person name="Fulton B."/>
            <person name="Xu J."/>
            <person name="Minx P."/>
            <person name="Pepin K.H."/>
            <person name="Johnson M."/>
            <person name="Thiruvilangam P."/>
            <person name="Bhonagiri V."/>
            <person name="Nash W.E."/>
            <person name="Wang C."/>
            <person name="Mardis E.R."/>
            <person name="Wilson R.K."/>
        </authorList>
    </citation>
    <scope>NUCLEOTIDE SEQUENCE [LARGE SCALE GENOMIC DNA]</scope>
    <source>
        <strain evidence="9 11">DSM 753</strain>
    </source>
</reference>
<dbReference type="PANTHER" id="PTHR30472:SF25">
    <property type="entry name" value="ABC TRANSPORTER PERMEASE PROTEIN MJ0876-RELATED"/>
    <property type="match status" value="1"/>
</dbReference>
<feature type="transmembrane region" description="Helical" evidence="8">
    <location>
        <begin position="283"/>
        <end position="304"/>
    </location>
</feature>
<sequence length="341" mass="35577">MGKAAARREHRYFCRTKAGWLTLCLLLLCVLLLSLRFGSSGMDWQSFFGGLLRQEGFEAQSVILYSLRLPRLLQGVLAGIGLSVSGVLLQSVTGNDLASPNIIGVNAGAGFAVILILSYFPAAVMGLPLAAFLGAFLTTLAIMAIANRVDSSKATVILAGIAVQAVLSAGISFFSLLDTDVLVSYNYFSVGGLSNSSIDLLWLPGTIIFLGLAVSLAFSGKIQLLCLGDSMALSLGVKVKQVRMLCLVCASASAAAVVSFAGLLGFVGLMVPHISRKLAGTQTAPLLAVSAAVGSILVLTADLVGRTAFAPSEVPVGIVMSLIGAPFFFILLMRRRSARPC</sequence>
<dbReference type="HOGENOM" id="CLU_013016_1_1_9"/>
<reference evidence="9 11" key="1">
    <citation type="submission" date="2007-08" db="EMBL/GenBank/DDBJ databases">
        <title>Draft genome sequence of Clostridium leptum (DSM 753).</title>
        <authorList>
            <person name="Sudarsanam P."/>
            <person name="Ley R."/>
            <person name="Guruge J."/>
            <person name="Turnbaugh P.J."/>
            <person name="Mahowald M."/>
            <person name="Liep D."/>
            <person name="Gordon J."/>
        </authorList>
    </citation>
    <scope>NUCLEOTIDE SEQUENCE [LARGE SCALE GENOMIC DNA]</scope>
    <source>
        <strain evidence="9 11">DSM 753</strain>
    </source>
</reference>
<comment type="subcellular location">
    <subcellularLocation>
        <location evidence="1">Cell membrane</location>
        <topology evidence="1">Multi-pass membrane protein</topology>
    </subcellularLocation>
</comment>
<evidence type="ECO:0000256" key="5">
    <source>
        <dbReference type="ARBA" id="ARBA00022692"/>
    </source>
</evidence>
<evidence type="ECO:0000313" key="11">
    <source>
        <dbReference type="Proteomes" id="UP000003490"/>
    </source>
</evidence>
<keyword evidence="5 8" id="KW-0812">Transmembrane</keyword>
<dbReference type="SUPFAM" id="SSF81345">
    <property type="entry name" value="ABC transporter involved in vitamin B12 uptake, BtuC"/>
    <property type="match status" value="1"/>
</dbReference>
<feature type="transmembrane region" description="Helical" evidence="8">
    <location>
        <begin position="72"/>
        <end position="89"/>
    </location>
</feature>
<reference evidence="10 12" key="3">
    <citation type="submission" date="2017-07" db="EMBL/GenBank/DDBJ databases">
        <title>Prevalence of linear plasmids in Cutibacterium (Propionibacterium) acnes isolates obtained from prostatic tissue.</title>
        <authorList>
            <person name="Davidsson S."/>
            <person name="Carlsson J."/>
            <person name="Molling P."/>
            <person name="Andren O."/>
            <person name="Andersson S.-O."/>
            <person name="Brzuszkiewicz E."/>
            <person name="Poehlein A."/>
            <person name="Al-Zeer M."/>
            <person name="Brinkmann V."/>
            <person name="Scavenius C."/>
            <person name="Nazipi S."/>
            <person name="Soderquist B."/>
            <person name="Bruggemann H."/>
        </authorList>
    </citation>
    <scope>NUCLEOTIDE SEQUENCE [LARGE SCALE GENOMIC DNA]</scope>
    <source>
        <strain evidence="10 12">DSM 753</strain>
    </source>
</reference>
<accession>A7VNB1</accession>
<dbReference type="GO" id="GO:0005886">
    <property type="term" value="C:plasma membrane"/>
    <property type="evidence" value="ECO:0007669"/>
    <property type="project" value="UniProtKB-SubCell"/>
</dbReference>
<feature type="transmembrane region" description="Helical" evidence="8">
    <location>
        <begin position="101"/>
        <end position="120"/>
    </location>
</feature>
<comment type="similarity">
    <text evidence="2">Belongs to the binding-protein-dependent transport system permease family. FecCD subfamily.</text>
</comment>
<feature type="transmembrane region" description="Helical" evidence="8">
    <location>
        <begin position="245"/>
        <end position="271"/>
    </location>
</feature>
<dbReference type="GO" id="GO:0022857">
    <property type="term" value="F:transmembrane transporter activity"/>
    <property type="evidence" value="ECO:0007669"/>
    <property type="project" value="InterPro"/>
</dbReference>
<keyword evidence="4" id="KW-1003">Cell membrane</keyword>
<dbReference type="AlphaFoldDB" id="A7VNB1"/>
<comment type="caution">
    <text evidence="9">The sequence shown here is derived from an EMBL/GenBank/DDBJ whole genome shotgun (WGS) entry which is preliminary data.</text>
</comment>
<keyword evidence="7 8" id="KW-0472">Membrane</keyword>
<feature type="transmembrane region" description="Helical" evidence="8">
    <location>
        <begin position="201"/>
        <end position="224"/>
    </location>
</feature>
<dbReference type="OrthoDB" id="9792889at2"/>
<dbReference type="Proteomes" id="UP000003490">
    <property type="component" value="Unassembled WGS sequence"/>
</dbReference>
<dbReference type="Proteomes" id="UP000220611">
    <property type="component" value="Unassembled WGS sequence"/>
</dbReference>
<feature type="transmembrane region" description="Helical" evidence="8">
    <location>
        <begin position="126"/>
        <end position="145"/>
    </location>
</feature>
<dbReference type="InterPro" id="IPR000522">
    <property type="entry name" value="ABC_transptr_permease_BtuC"/>
</dbReference>
<name>A7VNB1_9FIRM</name>
<dbReference type="eggNOG" id="COG0609">
    <property type="taxonomic scope" value="Bacteria"/>
</dbReference>
<dbReference type="InterPro" id="IPR037294">
    <property type="entry name" value="ABC_BtuC-like"/>
</dbReference>